<dbReference type="STRING" id="1216970.GCA_001570985_01713"/>
<keyword evidence="5" id="KW-1133">Transmembrane helix</keyword>
<evidence type="ECO:0000256" key="2">
    <source>
        <dbReference type="ARBA" id="ARBA00004236"/>
    </source>
</evidence>
<evidence type="ECO:0000256" key="1">
    <source>
        <dbReference type="ARBA" id="ARBA00004167"/>
    </source>
</evidence>
<evidence type="ECO:0000259" key="11">
    <source>
        <dbReference type="Pfam" id="PF10099"/>
    </source>
</evidence>
<dbReference type="GO" id="GO:0005886">
    <property type="term" value="C:plasma membrane"/>
    <property type="evidence" value="ECO:0007669"/>
    <property type="project" value="UniProtKB-SubCell"/>
</dbReference>
<dbReference type="EMBL" id="CP036164">
    <property type="protein sequence ID" value="QBF45266.1"/>
    <property type="molecule type" value="Genomic_DNA"/>
</dbReference>
<keyword evidence="4" id="KW-0812">Transmembrane</keyword>
<dbReference type="InterPro" id="IPR027383">
    <property type="entry name" value="Znf_put"/>
</dbReference>
<keyword evidence="6" id="KW-0805">Transcription regulation</keyword>
<dbReference type="OrthoDB" id="153510at2"/>
<protein>
    <recommendedName>
        <fullName evidence="10">Regulator of SigK</fullName>
    </recommendedName>
    <alternativeName>
        <fullName evidence="9">Sigma-K anti-sigma factor RskA</fullName>
    </alternativeName>
</protein>
<dbReference type="PANTHER" id="PTHR37461">
    <property type="entry name" value="ANTI-SIGMA-K FACTOR RSKA"/>
    <property type="match status" value="1"/>
</dbReference>
<evidence type="ECO:0000313" key="14">
    <source>
        <dbReference type="Proteomes" id="UP000290408"/>
    </source>
</evidence>
<gene>
    <name evidence="13" type="ORF">EXU32_02670</name>
</gene>
<evidence type="ECO:0000256" key="9">
    <source>
        <dbReference type="ARBA" id="ARBA00029829"/>
    </source>
</evidence>
<dbReference type="AlphaFoldDB" id="A0A4P6MR76"/>
<dbReference type="KEGG" id="jli:EXU32_02670"/>
<reference evidence="13 14" key="1">
    <citation type="submission" date="2019-02" db="EMBL/GenBank/DDBJ databases">
        <title>Genomic data mining of an Antarctic deep-sea actinobacterium, Janibacterlimosus P3-3-X1.</title>
        <authorList>
            <person name="Liao L."/>
            <person name="Chen B."/>
        </authorList>
    </citation>
    <scope>NUCLEOTIDE SEQUENCE [LARGE SCALE GENOMIC DNA]</scope>
    <source>
        <strain evidence="13 14">P3-3-X1</strain>
    </source>
</reference>
<proteinExistence type="predicted"/>
<evidence type="ECO:0000256" key="3">
    <source>
        <dbReference type="ARBA" id="ARBA00022475"/>
    </source>
</evidence>
<evidence type="ECO:0000256" key="5">
    <source>
        <dbReference type="ARBA" id="ARBA00022989"/>
    </source>
</evidence>
<keyword evidence="7" id="KW-0472">Membrane</keyword>
<accession>A0A4P6MR76</accession>
<sequence>MSEDLHSLSGAYAVDALSDQERADFEVHLDRCESCRDEVDSLRAVTPLLAETVAVTPPPALRADIMAAIRTTRQDPPVVDEPAAEAPAVAEPAVVEPVATAPTEGATVVPLRRRVSRQWAALAAAAALVVGGGVTWQVVEQVTTSAADEVLAAADAQSWQTTTADGGTVRVVRSDQLGKAVLRVEGLADPGSGKAYQAWLQDSSGSMVPAGIMTSTDGEMLLEGDVDGAAGVGLTTEPAAGSPQPTTAPVALIELG</sequence>
<dbReference type="RefSeq" id="WP_130628506.1">
    <property type="nucleotide sequence ID" value="NZ_CP036164.1"/>
</dbReference>
<feature type="domain" description="Putative zinc-finger" evidence="12">
    <location>
        <begin position="4"/>
        <end position="36"/>
    </location>
</feature>
<evidence type="ECO:0000256" key="10">
    <source>
        <dbReference type="ARBA" id="ARBA00030803"/>
    </source>
</evidence>
<dbReference type="Proteomes" id="UP000290408">
    <property type="component" value="Chromosome"/>
</dbReference>
<feature type="domain" description="Anti-sigma K factor RskA C-terminal" evidence="11">
    <location>
        <begin position="120"/>
        <end position="250"/>
    </location>
</feature>
<evidence type="ECO:0000256" key="4">
    <source>
        <dbReference type="ARBA" id="ARBA00022692"/>
    </source>
</evidence>
<evidence type="ECO:0000259" key="12">
    <source>
        <dbReference type="Pfam" id="PF13490"/>
    </source>
</evidence>
<dbReference type="GO" id="GO:0016989">
    <property type="term" value="F:sigma factor antagonist activity"/>
    <property type="evidence" value="ECO:0007669"/>
    <property type="project" value="TreeGrafter"/>
</dbReference>
<organism evidence="13 14">
    <name type="scientific">Janibacter limosus</name>
    <dbReference type="NCBI Taxonomy" id="53458"/>
    <lineage>
        <taxon>Bacteria</taxon>
        <taxon>Bacillati</taxon>
        <taxon>Actinomycetota</taxon>
        <taxon>Actinomycetes</taxon>
        <taxon>Micrococcales</taxon>
        <taxon>Intrasporangiaceae</taxon>
        <taxon>Janibacter</taxon>
    </lineage>
</organism>
<evidence type="ECO:0000256" key="7">
    <source>
        <dbReference type="ARBA" id="ARBA00023136"/>
    </source>
</evidence>
<keyword evidence="3" id="KW-1003">Cell membrane</keyword>
<comment type="subcellular location">
    <subcellularLocation>
        <location evidence="2">Cell membrane</location>
    </subcellularLocation>
    <subcellularLocation>
        <location evidence="1">Membrane</location>
        <topology evidence="1">Single-pass membrane protein</topology>
    </subcellularLocation>
</comment>
<dbReference type="Gene3D" id="1.10.10.1320">
    <property type="entry name" value="Anti-sigma factor, zinc-finger domain"/>
    <property type="match status" value="1"/>
</dbReference>
<dbReference type="InterPro" id="IPR018764">
    <property type="entry name" value="RskA_C"/>
</dbReference>
<keyword evidence="8" id="KW-0804">Transcription</keyword>
<evidence type="ECO:0000256" key="6">
    <source>
        <dbReference type="ARBA" id="ARBA00023015"/>
    </source>
</evidence>
<dbReference type="PANTHER" id="PTHR37461:SF1">
    <property type="entry name" value="ANTI-SIGMA-K FACTOR RSKA"/>
    <property type="match status" value="1"/>
</dbReference>
<dbReference type="Pfam" id="PF13490">
    <property type="entry name" value="zf-HC2"/>
    <property type="match status" value="1"/>
</dbReference>
<dbReference type="GO" id="GO:0006417">
    <property type="term" value="P:regulation of translation"/>
    <property type="evidence" value="ECO:0007669"/>
    <property type="project" value="TreeGrafter"/>
</dbReference>
<dbReference type="Pfam" id="PF10099">
    <property type="entry name" value="RskA_C"/>
    <property type="match status" value="1"/>
</dbReference>
<name>A0A4P6MR76_9MICO</name>
<keyword evidence="14" id="KW-1185">Reference proteome</keyword>
<dbReference type="InterPro" id="IPR041916">
    <property type="entry name" value="Anti_sigma_zinc_sf"/>
</dbReference>
<evidence type="ECO:0000313" key="13">
    <source>
        <dbReference type="EMBL" id="QBF45266.1"/>
    </source>
</evidence>
<evidence type="ECO:0000256" key="8">
    <source>
        <dbReference type="ARBA" id="ARBA00023163"/>
    </source>
</evidence>
<dbReference type="InterPro" id="IPR051474">
    <property type="entry name" value="Anti-sigma-K/W_factor"/>
</dbReference>